<dbReference type="Proteomes" id="UP000007148">
    <property type="component" value="Unassembled WGS sequence"/>
</dbReference>
<dbReference type="AlphaFoldDB" id="G4TYA3"/>
<keyword evidence="4" id="KW-0256">Endoplasmic reticulum</keyword>
<evidence type="ECO:0000313" key="7">
    <source>
        <dbReference type="EMBL" id="CCA76296.1"/>
    </source>
</evidence>
<dbReference type="InterPro" id="IPR027417">
    <property type="entry name" value="P-loop_NTPase"/>
</dbReference>
<evidence type="ECO:0000256" key="4">
    <source>
        <dbReference type="ARBA" id="ARBA00022824"/>
    </source>
</evidence>
<dbReference type="Gene3D" id="3.40.50.300">
    <property type="entry name" value="P-loop containing nucleotide triphosphate hydrolases"/>
    <property type="match status" value="1"/>
</dbReference>
<organism evidence="7 8">
    <name type="scientific">Serendipita indica (strain DSM 11827)</name>
    <name type="common">Root endophyte fungus</name>
    <name type="synonym">Piriformospora indica</name>
    <dbReference type="NCBI Taxonomy" id="1109443"/>
    <lineage>
        <taxon>Eukaryota</taxon>
        <taxon>Fungi</taxon>
        <taxon>Dikarya</taxon>
        <taxon>Basidiomycota</taxon>
        <taxon>Agaricomycotina</taxon>
        <taxon>Agaricomycetes</taxon>
        <taxon>Sebacinales</taxon>
        <taxon>Serendipitaceae</taxon>
        <taxon>Serendipita</taxon>
    </lineage>
</organism>
<dbReference type="InParanoid" id="G4TYA3"/>
<dbReference type="PANTHER" id="PTHR48182">
    <property type="entry name" value="PROTEIN SERAC1"/>
    <property type="match status" value="1"/>
</dbReference>
<dbReference type="HOGENOM" id="CLU_390841_0_0_1"/>
<evidence type="ECO:0000256" key="1">
    <source>
        <dbReference type="ARBA" id="ARBA00004173"/>
    </source>
</evidence>
<evidence type="ECO:0000256" key="6">
    <source>
        <dbReference type="ARBA" id="ARBA00023136"/>
    </source>
</evidence>
<protein>
    <submittedName>
        <fullName evidence="7">Uncharacterized protein</fullName>
    </submittedName>
</protein>
<reference evidence="7 8" key="1">
    <citation type="journal article" date="2011" name="PLoS Pathog.">
        <title>Endophytic Life Strategies Decoded by Genome and Transcriptome Analyses of the Mutualistic Root Symbiont Piriformospora indica.</title>
        <authorList>
            <person name="Zuccaro A."/>
            <person name="Lahrmann U."/>
            <person name="Guldener U."/>
            <person name="Langen G."/>
            <person name="Pfiffi S."/>
            <person name="Biedenkopf D."/>
            <person name="Wong P."/>
            <person name="Samans B."/>
            <person name="Grimm C."/>
            <person name="Basiewicz M."/>
            <person name="Murat C."/>
            <person name="Martin F."/>
            <person name="Kogel K.H."/>
        </authorList>
    </citation>
    <scope>NUCLEOTIDE SEQUENCE [LARGE SCALE GENOMIC DNA]</scope>
    <source>
        <strain evidence="7 8">DSM 11827</strain>
    </source>
</reference>
<evidence type="ECO:0000256" key="2">
    <source>
        <dbReference type="ARBA" id="ARBA00004240"/>
    </source>
</evidence>
<dbReference type="InterPro" id="IPR029058">
    <property type="entry name" value="AB_hydrolase_fold"/>
</dbReference>
<dbReference type="SUPFAM" id="SSF52540">
    <property type="entry name" value="P-loop containing nucleoside triphosphate hydrolases"/>
    <property type="match status" value="1"/>
</dbReference>
<dbReference type="EMBL" id="CAFZ01000686">
    <property type="protein sequence ID" value="CCA76296.1"/>
    <property type="molecule type" value="Genomic_DNA"/>
</dbReference>
<evidence type="ECO:0000256" key="3">
    <source>
        <dbReference type="ARBA" id="ARBA00004370"/>
    </source>
</evidence>
<accession>G4TYA3</accession>
<proteinExistence type="predicted"/>
<gene>
    <name evidence="7" type="ORF">PIIN_10291</name>
</gene>
<dbReference type="InterPro" id="IPR052374">
    <property type="entry name" value="SERAC1"/>
</dbReference>
<evidence type="ECO:0000313" key="8">
    <source>
        <dbReference type="Proteomes" id="UP000007148"/>
    </source>
</evidence>
<comment type="subcellular location">
    <subcellularLocation>
        <location evidence="2">Endoplasmic reticulum</location>
    </subcellularLocation>
    <subcellularLocation>
        <location evidence="3">Membrane</location>
    </subcellularLocation>
    <subcellularLocation>
        <location evidence="1">Mitochondrion</location>
    </subcellularLocation>
</comment>
<dbReference type="eggNOG" id="KOG2029">
    <property type="taxonomic scope" value="Eukaryota"/>
</dbReference>
<dbReference type="PANTHER" id="PTHR48182:SF2">
    <property type="entry name" value="PROTEIN SERAC1"/>
    <property type="match status" value="1"/>
</dbReference>
<dbReference type="SUPFAM" id="SSF53474">
    <property type="entry name" value="alpha/beta-Hydrolases"/>
    <property type="match status" value="1"/>
</dbReference>
<sequence>MTSHPKFKLILRPRASHASETYIQVTVRSFAQQENRESNPSDTSRYLRIEEEENMAPIIASIPNSASLAVERKVRRSLERDFVSVMNFGSVDLGWSECSQEQARERARDATDVNMTNLASTISVAGKRSGILSHLKNILHPFRSSERSGVRSPKVDSKSGRLSASKIALKIKDLKFLELVAGIDPVVDIIAIHGFDGHRVNTWVADNGTLWLRDLLPSEFPNARILAYGYDADSRSGQWASTQAVQQHALGLAGALLHRRKDVPYRPIIFLVHGLGGIILKRALAIYLCRGLPLVLDLQDPLVSTHAILFFGTPTTVAEGATLLQVMKQLGLAYRETTNIIPKDIQVYSSDPEDIEGLYYISREKINSVYFCEGYVTTDMQNDKRVIVPYHPANISGGCCATTVTLLIATKRFGRVIFVDASSQAQLEADLERSIRSLAPQYSKMTWKDAIAYLDGKEQRWLLFLDGADSPNLDLHPYLPTSTSGTILITTRNSECTRYAPGSAIYVGGLEENKAVGLLHTTAGISPATSANSLEIMRELGALALAIIQAGAYIRETGHLDTYLDTFQKHRDYLLRNRPNMSTECTSSTYIAFDLSFHQLPVRAQRFMKLCAFLHPSPIPITLFKQSSTSGFATHTFQDTSIPPEIEGTPISMLQEIFGAKWDNVAFQQIVESVIYQRFPRCGRGSRLYEYGEPTLTRCDSTIGTV</sequence>
<keyword evidence="8" id="KW-1185">Reference proteome</keyword>
<keyword evidence="6" id="KW-0472">Membrane</keyword>
<dbReference type="GO" id="GO:0005783">
    <property type="term" value="C:endoplasmic reticulum"/>
    <property type="evidence" value="ECO:0007669"/>
    <property type="project" value="UniProtKB-SubCell"/>
</dbReference>
<dbReference type="GO" id="GO:0005739">
    <property type="term" value="C:mitochondrion"/>
    <property type="evidence" value="ECO:0007669"/>
    <property type="project" value="UniProtKB-SubCell"/>
</dbReference>
<evidence type="ECO:0000256" key="5">
    <source>
        <dbReference type="ARBA" id="ARBA00023128"/>
    </source>
</evidence>
<comment type="caution">
    <text evidence="7">The sequence shown here is derived from an EMBL/GenBank/DDBJ whole genome shotgun (WGS) entry which is preliminary data.</text>
</comment>
<keyword evidence="5" id="KW-0496">Mitochondrion</keyword>
<dbReference type="GO" id="GO:0016020">
    <property type="term" value="C:membrane"/>
    <property type="evidence" value="ECO:0007669"/>
    <property type="project" value="UniProtKB-SubCell"/>
</dbReference>
<name>G4TYA3_SERID</name>